<reference evidence="1" key="1">
    <citation type="journal article" date="2023" name="G3 (Bethesda)">
        <title>Whole genome assemblies of Zophobas morio and Tenebrio molitor.</title>
        <authorList>
            <person name="Kaur S."/>
            <person name="Stinson S.A."/>
            <person name="diCenzo G.C."/>
        </authorList>
    </citation>
    <scope>NUCLEOTIDE SEQUENCE</scope>
    <source>
        <strain evidence="1">QUZm001</strain>
    </source>
</reference>
<evidence type="ECO:0000313" key="1">
    <source>
        <dbReference type="EMBL" id="KAJ3661762.1"/>
    </source>
</evidence>
<name>A0AA38MNA8_9CUCU</name>
<dbReference type="EMBL" id="JALNTZ010000002">
    <property type="protein sequence ID" value="KAJ3661762.1"/>
    <property type="molecule type" value="Genomic_DNA"/>
</dbReference>
<organism evidence="1 2">
    <name type="scientific">Zophobas morio</name>
    <dbReference type="NCBI Taxonomy" id="2755281"/>
    <lineage>
        <taxon>Eukaryota</taxon>
        <taxon>Metazoa</taxon>
        <taxon>Ecdysozoa</taxon>
        <taxon>Arthropoda</taxon>
        <taxon>Hexapoda</taxon>
        <taxon>Insecta</taxon>
        <taxon>Pterygota</taxon>
        <taxon>Neoptera</taxon>
        <taxon>Endopterygota</taxon>
        <taxon>Coleoptera</taxon>
        <taxon>Polyphaga</taxon>
        <taxon>Cucujiformia</taxon>
        <taxon>Tenebrionidae</taxon>
        <taxon>Zophobas</taxon>
    </lineage>
</organism>
<keyword evidence="2" id="KW-1185">Reference proteome</keyword>
<accession>A0AA38MNA8</accession>
<proteinExistence type="predicted"/>
<protein>
    <submittedName>
        <fullName evidence="1">Uncharacterized protein</fullName>
    </submittedName>
</protein>
<comment type="caution">
    <text evidence="1">The sequence shown here is derived from an EMBL/GenBank/DDBJ whole genome shotgun (WGS) entry which is preliminary data.</text>
</comment>
<evidence type="ECO:0000313" key="2">
    <source>
        <dbReference type="Proteomes" id="UP001168821"/>
    </source>
</evidence>
<dbReference type="AlphaFoldDB" id="A0AA38MNA8"/>
<gene>
    <name evidence="1" type="ORF">Zmor_006147</name>
</gene>
<sequence>MKGLKNLEVIIRWKRKKNKDVPVTGRKLEQSERKERIKQDVEEFWNHVPEKVDTKVGSVIVIKEFNERVRNDTETSKKTVVKHREYTINNKCHKNDQ</sequence>
<dbReference type="Proteomes" id="UP001168821">
    <property type="component" value="Unassembled WGS sequence"/>
</dbReference>